<reference evidence="1" key="1">
    <citation type="submission" date="2024-02" db="EMBL/GenBank/DDBJ databases">
        <authorList>
            <consortium name="ELIXIR-Norway"/>
            <consortium name="Elixir Norway"/>
        </authorList>
    </citation>
    <scope>NUCLEOTIDE SEQUENCE</scope>
</reference>
<evidence type="ECO:0000313" key="1">
    <source>
        <dbReference type="EMBL" id="CAK9271046.1"/>
    </source>
</evidence>
<gene>
    <name evidence="1" type="ORF">CSSPJE1EN1_LOCUS16524</name>
</gene>
<proteinExistence type="predicted"/>
<organism evidence="1 2">
    <name type="scientific">Sphagnum jensenii</name>
    <dbReference type="NCBI Taxonomy" id="128206"/>
    <lineage>
        <taxon>Eukaryota</taxon>
        <taxon>Viridiplantae</taxon>
        <taxon>Streptophyta</taxon>
        <taxon>Embryophyta</taxon>
        <taxon>Bryophyta</taxon>
        <taxon>Sphagnophytina</taxon>
        <taxon>Sphagnopsida</taxon>
        <taxon>Sphagnales</taxon>
        <taxon>Sphagnaceae</taxon>
        <taxon>Sphagnum</taxon>
    </lineage>
</organism>
<sequence length="214" mass="23872">MKRGAAGVAFGKPPHVLDAANLVNIAWNEISSQCLKNCFKKADILSSFRGMSEVNSDSDDLDEIVELFQNCSILRNSDDLNIRDEVQQCIDDDNDQSDFCKNVLIEEIEEAMGQALVLDSHSDVDDSGFGPDEVITDSAAIDQREVIDCSLQDVIGLEVRLHQLEESTFLTSEQIHQAKSALFTLRRVLQSGHSAITREAMRNSRQLTLFDLMH</sequence>
<keyword evidence="2" id="KW-1185">Reference proteome</keyword>
<evidence type="ECO:0000313" key="2">
    <source>
        <dbReference type="Proteomes" id="UP001497444"/>
    </source>
</evidence>
<protein>
    <submittedName>
        <fullName evidence="1">Uncharacterized protein</fullName>
    </submittedName>
</protein>
<name>A0ABP0WZ62_9BRYO</name>
<dbReference type="Proteomes" id="UP001497444">
    <property type="component" value="Chromosome 3"/>
</dbReference>
<dbReference type="EMBL" id="OZ020098">
    <property type="protein sequence ID" value="CAK9271046.1"/>
    <property type="molecule type" value="Genomic_DNA"/>
</dbReference>
<accession>A0ABP0WZ62</accession>